<keyword evidence="2" id="KW-1185">Reference proteome</keyword>
<protein>
    <submittedName>
        <fullName evidence="1">Uncharacterized protein</fullName>
    </submittedName>
</protein>
<evidence type="ECO:0000313" key="1">
    <source>
        <dbReference type="EMBL" id="KAJ1372631.1"/>
    </source>
</evidence>
<organism evidence="1 2">
    <name type="scientific">Parelaphostrongylus tenuis</name>
    <name type="common">Meningeal worm</name>
    <dbReference type="NCBI Taxonomy" id="148309"/>
    <lineage>
        <taxon>Eukaryota</taxon>
        <taxon>Metazoa</taxon>
        <taxon>Ecdysozoa</taxon>
        <taxon>Nematoda</taxon>
        <taxon>Chromadorea</taxon>
        <taxon>Rhabditida</taxon>
        <taxon>Rhabditina</taxon>
        <taxon>Rhabditomorpha</taxon>
        <taxon>Strongyloidea</taxon>
        <taxon>Metastrongylidae</taxon>
        <taxon>Parelaphostrongylus</taxon>
    </lineage>
</organism>
<name>A0AAD5RAQ7_PARTN</name>
<reference evidence="1" key="1">
    <citation type="submission" date="2021-06" db="EMBL/GenBank/DDBJ databases">
        <title>Parelaphostrongylus tenuis whole genome reference sequence.</title>
        <authorList>
            <person name="Garwood T.J."/>
            <person name="Larsen P.A."/>
            <person name="Fountain-Jones N.M."/>
            <person name="Garbe J.R."/>
            <person name="Macchietto M.G."/>
            <person name="Kania S.A."/>
            <person name="Gerhold R.W."/>
            <person name="Richards J.E."/>
            <person name="Wolf T.M."/>
        </authorList>
    </citation>
    <scope>NUCLEOTIDE SEQUENCE</scope>
    <source>
        <strain evidence="1">MNPRO001-30</strain>
        <tissue evidence="1">Meninges</tissue>
    </source>
</reference>
<gene>
    <name evidence="1" type="ORF">KIN20_034832</name>
</gene>
<dbReference type="AlphaFoldDB" id="A0AAD5RAQ7"/>
<dbReference type="EMBL" id="JAHQIW010007164">
    <property type="protein sequence ID" value="KAJ1372631.1"/>
    <property type="molecule type" value="Genomic_DNA"/>
</dbReference>
<accession>A0AAD5RAQ7</accession>
<proteinExistence type="predicted"/>
<dbReference type="Proteomes" id="UP001196413">
    <property type="component" value="Unassembled WGS sequence"/>
</dbReference>
<evidence type="ECO:0000313" key="2">
    <source>
        <dbReference type="Proteomes" id="UP001196413"/>
    </source>
</evidence>
<sequence>MPKIAAGAANVQCLPCYRGDSETRSSHRNSTNSSAYMDECEFSSAHGQCPVTAWDQALIEEFSTTK</sequence>
<comment type="caution">
    <text evidence="1">The sequence shown here is derived from an EMBL/GenBank/DDBJ whole genome shotgun (WGS) entry which is preliminary data.</text>
</comment>